<feature type="transmembrane region" description="Helical" evidence="2">
    <location>
        <begin position="110"/>
        <end position="134"/>
    </location>
</feature>
<organism evidence="3 4">
    <name type="scientific">Psychrobacter coccoides</name>
    <dbReference type="NCBI Taxonomy" id="2818440"/>
    <lineage>
        <taxon>Bacteria</taxon>
        <taxon>Pseudomonadati</taxon>
        <taxon>Pseudomonadota</taxon>
        <taxon>Gammaproteobacteria</taxon>
        <taxon>Moraxellales</taxon>
        <taxon>Moraxellaceae</taxon>
        <taxon>Psychrobacter</taxon>
    </lineage>
</organism>
<evidence type="ECO:0000313" key="3">
    <source>
        <dbReference type="EMBL" id="MBO1531892.1"/>
    </source>
</evidence>
<evidence type="ECO:0000313" key="4">
    <source>
        <dbReference type="Proteomes" id="UP000664554"/>
    </source>
</evidence>
<accession>A0ABS3NR49</accession>
<dbReference type="PANTHER" id="PTHR43317">
    <property type="entry name" value="THERMOSPERMINE SYNTHASE ACAULIS5"/>
    <property type="match status" value="1"/>
</dbReference>
<name>A0ABS3NR49_9GAMM</name>
<keyword evidence="2" id="KW-0812">Transmembrane</keyword>
<gene>
    <name evidence="3" type="ORF">J3492_11815</name>
</gene>
<keyword evidence="2" id="KW-0472">Membrane</keyword>
<reference evidence="3 4" key="1">
    <citation type="submission" date="2021-03" db="EMBL/GenBank/DDBJ databases">
        <authorList>
            <person name="Shang D.-D."/>
            <person name="Du Z.-J."/>
            <person name="Chen G.-J."/>
        </authorList>
    </citation>
    <scope>NUCLEOTIDE SEQUENCE [LARGE SCALE GENOMIC DNA]</scope>
    <source>
        <strain evidence="3 4">F1192</strain>
    </source>
</reference>
<dbReference type="Proteomes" id="UP000664554">
    <property type="component" value="Unassembled WGS sequence"/>
</dbReference>
<keyword evidence="2" id="KW-1133">Transmembrane helix</keyword>
<comment type="caution">
    <text evidence="3">The sequence shown here is derived from an EMBL/GenBank/DDBJ whole genome shotgun (WGS) entry which is preliminary data.</text>
</comment>
<dbReference type="EMBL" id="JAGBKM010000026">
    <property type="protein sequence ID" value="MBO1531892.1"/>
    <property type="molecule type" value="Genomic_DNA"/>
</dbReference>
<keyword evidence="4" id="KW-1185">Reference proteome</keyword>
<feature type="transmembrane region" description="Helical" evidence="2">
    <location>
        <begin position="217"/>
        <end position="238"/>
    </location>
</feature>
<evidence type="ECO:0000256" key="2">
    <source>
        <dbReference type="SAM" id="Phobius"/>
    </source>
</evidence>
<feature type="transmembrane region" description="Helical" evidence="2">
    <location>
        <begin position="80"/>
        <end position="104"/>
    </location>
</feature>
<feature type="transmembrane region" description="Helical" evidence="2">
    <location>
        <begin position="186"/>
        <end position="205"/>
    </location>
</feature>
<dbReference type="PANTHER" id="PTHR43317:SF1">
    <property type="entry name" value="THERMOSPERMINE SYNTHASE ACAULIS5"/>
    <property type="match status" value="1"/>
</dbReference>
<dbReference type="RefSeq" id="WP_207992254.1">
    <property type="nucleotide sequence ID" value="NZ_JAGBKM010000026.1"/>
</dbReference>
<protein>
    <submittedName>
        <fullName evidence="3">Fused MFS/spermidine synthase</fullName>
    </submittedName>
</protein>
<feature type="transmembrane region" description="Helical" evidence="2">
    <location>
        <begin position="155"/>
        <end position="180"/>
    </location>
</feature>
<dbReference type="SUPFAM" id="SSF53335">
    <property type="entry name" value="S-adenosyl-L-methionine-dependent methyltransferases"/>
    <property type="match status" value="1"/>
</dbReference>
<keyword evidence="1" id="KW-0620">Polyamine biosynthesis</keyword>
<proteinExistence type="predicted"/>
<sequence>MQKKVLAICLVIALLEGFAGLGIEIYAIRISATYIGASIAITGVILAMVLIAIAVGYWYGGRLSQSITSPRQALLKAGHVLSWSAVAHAIACMVQLPLLAAMSASTDSPIIAAIGVGLLFGVGLAFGSTAIPLITQFLSLKYKNLQGVDAGKNAGMMVAITTVGSVLGSTATPILLLPYIGLMSSLALFIAALAFSAWLCTRLGVQMQSDAPSSQSLPVINYMLALSAVVMTAGFIALNKTDTGLQTATGAWFINYAVADGQVAVTISDNPRHTTSSCWIPAIKKNCHWYGERAVKSIEQTMPERLVFLGGAGMGTPSEVAYHHPDMALTVIDIDSDLPEIVETHFLQAPIADNIEFVGDDARGYLNRHRGLRYDFMLIDAFQGRFVASNLYTLEALSQFQQTSTHIMANIIGRPAIEHGYTQTIFKNWHQVFGDSAYVITRHEGNELQNILLCNFACVGGRPLAQVAFFDKTQPVHTDDLPRLERYYYRSLEKL</sequence>
<dbReference type="InterPro" id="IPR029063">
    <property type="entry name" value="SAM-dependent_MTases_sf"/>
</dbReference>
<dbReference type="NCBIfam" id="NF037959">
    <property type="entry name" value="MFS_SpdSyn"/>
    <property type="match status" value="1"/>
</dbReference>
<dbReference type="Gene3D" id="3.40.50.150">
    <property type="entry name" value="Vaccinia Virus protein VP39"/>
    <property type="match status" value="1"/>
</dbReference>
<evidence type="ECO:0000256" key="1">
    <source>
        <dbReference type="ARBA" id="ARBA00023115"/>
    </source>
</evidence>
<feature type="transmembrane region" description="Helical" evidence="2">
    <location>
        <begin position="35"/>
        <end position="59"/>
    </location>
</feature>